<dbReference type="OrthoDB" id="9809364at2"/>
<dbReference type="InterPro" id="IPR050330">
    <property type="entry name" value="Bact_OuterMem_StrucFunc"/>
</dbReference>
<comment type="subcellular location">
    <subcellularLocation>
        <location evidence="1">Cell outer membrane</location>
    </subcellularLocation>
</comment>
<dbReference type="Gene3D" id="1.25.40.10">
    <property type="entry name" value="Tetratricopeptide repeat domain"/>
    <property type="match status" value="1"/>
</dbReference>
<organism evidence="7 8">
    <name type="scientific">Paenimyroides ummariense</name>
    <dbReference type="NCBI Taxonomy" id="913024"/>
    <lineage>
        <taxon>Bacteria</taxon>
        <taxon>Pseudomonadati</taxon>
        <taxon>Bacteroidota</taxon>
        <taxon>Flavobacteriia</taxon>
        <taxon>Flavobacteriales</taxon>
        <taxon>Flavobacteriaceae</taxon>
        <taxon>Paenimyroides</taxon>
    </lineage>
</organism>
<name>A0A1I5GWA5_9FLAO</name>
<dbReference type="PANTHER" id="PTHR30329:SF21">
    <property type="entry name" value="LIPOPROTEIN YIAD-RELATED"/>
    <property type="match status" value="1"/>
</dbReference>
<dbReference type="SUPFAM" id="SSF82171">
    <property type="entry name" value="DPP6 N-terminal domain-like"/>
    <property type="match status" value="1"/>
</dbReference>
<evidence type="ECO:0000256" key="5">
    <source>
        <dbReference type="SAM" id="SignalP"/>
    </source>
</evidence>
<gene>
    <name evidence="7" type="ORF">SAMN05421741_1528</name>
</gene>
<dbReference type="SUPFAM" id="SSF48452">
    <property type="entry name" value="TPR-like"/>
    <property type="match status" value="1"/>
</dbReference>
<dbReference type="PROSITE" id="PS51123">
    <property type="entry name" value="OMPA_2"/>
    <property type="match status" value="1"/>
</dbReference>
<evidence type="ECO:0000256" key="4">
    <source>
        <dbReference type="PROSITE-ProRule" id="PRU00473"/>
    </source>
</evidence>
<keyword evidence="5" id="KW-0732">Signal</keyword>
<dbReference type="EMBL" id="FOVI01000052">
    <property type="protein sequence ID" value="SFO40308.1"/>
    <property type="molecule type" value="Genomic_DNA"/>
</dbReference>
<feature type="chain" id="PRO_5011470549" evidence="5">
    <location>
        <begin position="24"/>
        <end position="653"/>
    </location>
</feature>
<evidence type="ECO:0000313" key="7">
    <source>
        <dbReference type="EMBL" id="SFO40308.1"/>
    </source>
</evidence>
<evidence type="ECO:0000259" key="6">
    <source>
        <dbReference type="PROSITE" id="PS51123"/>
    </source>
</evidence>
<accession>A0A1I5GWA5</accession>
<feature type="domain" description="OmpA-like" evidence="6">
    <location>
        <begin position="532"/>
        <end position="653"/>
    </location>
</feature>
<dbReference type="CDD" id="cd07185">
    <property type="entry name" value="OmpA_C-like"/>
    <property type="match status" value="1"/>
</dbReference>
<keyword evidence="3" id="KW-0998">Cell outer membrane</keyword>
<evidence type="ECO:0000256" key="2">
    <source>
        <dbReference type="ARBA" id="ARBA00023136"/>
    </source>
</evidence>
<dbReference type="Pfam" id="PF07676">
    <property type="entry name" value="PD40"/>
    <property type="match status" value="1"/>
</dbReference>
<evidence type="ECO:0000256" key="1">
    <source>
        <dbReference type="ARBA" id="ARBA00004442"/>
    </source>
</evidence>
<dbReference type="InterPro" id="IPR006665">
    <property type="entry name" value="OmpA-like"/>
</dbReference>
<dbReference type="InterPro" id="IPR036737">
    <property type="entry name" value="OmpA-like_sf"/>
</dbReference>
<evidence type="ECO:0000256" key="3">
    <source>
        <dbReference type="ARBA" id="ARBA00023237"/>
    </source>
</evidence>
<keyword evidence="8" id="KW-1185">Reference proteome</keyword>
<dbReference type="RefSeq" id="WP_091526663.1">
    <property type="nucleotide sequence ID" value="NZ_FOVI01000052.1"/>
</dbReference>
<dbReference type="InterPro" id="IPR011990">
    <property type="entry name" value="TPR-like_helical_dom_sf"/>
</dbReference>
<dbReference type="SUPFAM" id="SSF103088">
    <property type="entry name" value="OmpA-like"/>
    <property type="match status" value="1"/>
</dbReference>
<dbReference type="PRINTS" id="PR01021">
    <property type="entry name" value="OMPADOMAIN"/>
</dbReference>
<reference evidence="8" key="1">
    <citation type="submission" date="2016-10" db="EMBL/GenBank/DDBJ databases">
        <authorList>
            <person name="Varghese N."/>
            <person name="Submissions S."/>
        </authorList>
    </citation>
    <scope>NUCLEOTIDE SEQUENCE [LARGE SCALE GENOMIC DNA]</scope>
    <source>
        <strain evidence="8">DS-12</strain>
    </source>
</reference>
<dbReference type="GO" id="GO:0009279">
    <property type="term" value="C:cell outer membrane"/>
    <property type="evidence" value="ECO:0007669"/>
    <property type="project" value="UniProtKB-SubCell"/>
</dbReference>
<proteinExistence type="predicted"/>
<dbReference type="Proteomes" id="UP000199036">
    <property type="component" value="Unassembled WGS sequence"/>
</dbReference>
<protein>
    <submittedName>
        <fullName evidence="7">Outer membrane protein OmpA</fullName>
    </submittedName>
</protein>
<dbReference type="InterPro" id="IPR011659">
    <property type="entry name" value="WD40"/>
</dbReference>
<keyword evidence="2 4" id="KW-0472">Membrane</keyword>
<feature type="signal peptide" evidence="5">
    <location>
        <begin position="1"/>
        <end position="23"/>
    </location>
</feature>
<dbReference type="InterPro" id="IPR006664">
    <property type="entry name" value="OMP_bac"/>
</dbReference>
<dbReference type="PANTHER" id="PTHR30329">
    <property type="entry name" value="STATOR ELEMENT OF FLAGELLAR MOTOR COMPLEX"/>
    <property type="match status" value="1"/>
</dbReference>
<dbReference type="AlphaFoldDB" id="A0A1I5GWA5"/>
<dbReference type="Gene3D" id="3.30.1330.60">
    <property type="entry name" value="OmpA-like domain"/>
    <property type="match status" value="1"/>
</dbReference>
<dbReference type="STRING" id="913024.SAMN05421741_1528"/>
<dbReference type="Pfam" id="PF00691">
    <property type="entry name" value="OmpA"/>
    <property type="match status" value="1"/>
</dbReference>
<sequence length="653" mass="74207">MKKGIYTLALFTAFLMGNTDAQAQAGLKKADKEHDQWAYIDAINIYEKVAKRGYVSKDLLEKLGDAYYFNARYSEAEKHYERLFTEYASEAPASEYYYRYAQTLQHVGKDTEAKSYYEQFVSKAGSNTQVAQIRKNEAELKKQIQANSGRYDQVNNLETNTQFADYGSYVHNNQLYFTSARDTGSLSKREHTWTGDAFTSLYSVASTATKDDKVTRLKGKVKSPLNESTAVITKDGNTMYFTRNNYINNERKYDSNKNTNLKIYRAENVNGKWENVTELSFNMDGYNTAHPTLSQDEATMYFSSDRPGGFGGSDLWQVAIHPSGAFGGPVNMGSAINTEMRDTFPFVTENGELYFSSDGRVGLGGLDVYATKLDRNSNPGEIHNVGAPINSNADDFAYYIDPNTKQGFFSSNRDGGKGNDDIYSFYETKPLQLECIQKLLLTVVDSKTRNIIPDANVTLYDRLYTELETSNRYENNTYTFNNEFKCGEGYRLKVEKNEYTTKEDFVQMNKESGVTEHTIVLERKKTEVKKGDDLFKVLKLNPIYFDLDKYNIRPDAAAELAKVLAVLEEYPTMKIDIRSHTDSRASHKYNDKLSEGRAKSTREWLISQGIEASRLTAKGYGERQLINECADGVKCSEEAHQANRRSEFIILEM</sequence>
<evidence type="ECO:0000313" key="8">
    <source>
        <dbReference type="Proteomes" id="UP000199036"/>
    </source>
</evidence>